<sequence>MLRIRAFRRRWFLALFAFIFVLFLLIRSLEQVHIPTSGAYDVEHTLLRQPFQWHPRLSDVETANITTCRNSVQGSQLIVDERGYVCSRGDLTSGGCCEGTASQYNCSSCKANGCCMFYEHCVSCCLHPEKQPLLEKVLKEARQIYDKLIVSASDQFELCLAKCRTSSKSVQHENSYRDPHAKHCYGESPPDLQMALT</sequence>
<evidence type="ECO:0000256" key="4">
    <source>
        <dbReference type="ARBA" id="ARBA00023034"/>
    </source>
</evidence>
<evidence type="ECO:0000256" key="3">
    <source>
        <dbReference type="ARBA" id="ARBA00022989"/>
    </source>
</evidence>
<keyword evidence="3" id="KW-1133">Transmembrane helix</keyword>
<evidence type="ECO:0000313" key="10">
    <source>
        <dbReference type="EMBL" id="WAR02621.1"/>
    </source>
</evidence>
<keyword evidence="11" id="KW-1185">Reference proteome</keyword>
<dbReference type="PANTHER" id="PTHR13481:SF0">
    <property type="entry name" value="SREBP REGULATING GENE PROTEIN"/>
    <property type="match status" value="1"/>
</dbReference>
<evidence type="ECO:0000256" key="2">
    <source>
        <dbReference type="ARBA" id="ARBA00022692"/>
    </source>
</evidence>
<evidence type="ECO:0000256" key="1">
    <source>
        <dbReference type="ARBA" id="ARBA00004194"/>
    </source>
</evidence>
<proteinExistence type="inferred from homology"/>
<keyword evidence="5" id="KW-0472">Membrane</keyword>
<keyword evidence="6" id="KW-0325">Glycoprotein</keyword>
<dbReference type="EMBL" id="CP111015">
    <property type="protein sequence ID" value="WAR02621.1"/>
    <property type="molecule type" value="Genomic_DNA"/>
</dbReference>
<feature type="region of interest" description="Disordered" evidence="9">
    <location>
        <begin position="178"/>
        <end position="197"/>
    </location>
</feature>
<evidence type="ECO:0000256" key="5">
    <source>
        <dbReference type="ARBA" id="ARBA00023136"/>
    </source>
</evidence>
<evidence type="ECO:0000313" key="11">
    <source>
        <dbReference type="Proteomes" id="UP001164746"/>
    </source>
</evidence>
<dbReference type="Pfam" id="PF10218">
    <property type="entry name" value="SPRING1"/>
    <property type="match status" value="1"/>
</dbReference>
<reference evidence="10" key="1">
    <citation type="submission" date="2022-11" db="EMBL/GenBank/DDBJ databases">
        <title>Centuries of genome instability and evolution in soft-shell clam transmissible cancer (bioRxiv).</title>
        <authorList>
            <person name="Hart S.F.M."/>
            <person name="Yonemitsu M.A."/>
            <person name="Giersch R.M."/>
            <person name="Beal B.F."/>
            <person name="Arriagada G."/>
            <person name="Davis B.W."/>
            <person name="Ostrander E.A."/>
            <person name="Goff S.P."/>
            <person name="Metzger M.J."/>
        </authorList>
    </citation>
    <scope>NUCLEOTIDE SEQUENCE</scope>
    <source>
        <strain evidence="10">MELC-2E11</strain>
        <tissue evidence="10">Siphon/mantle</tissue>
    </source>
</reference>
<comment type="subcellular location">
    <subcellularLocation>
        <location evidence="1">Golgi apparatus membrane</location>
        <topology evidence="1">Single-pass membrane protein</topology>
    </subcellularLocation>
</comment>
<accession>A0ABY7E640</accession>
<keyword evidence="4" id="KW-0333">Golgi apparatus</keyword>
<dbReference type="PANTHER" id="PTHR13481">
    <property type="entry name" value="SREBP REGULATING GENE PROTEIN"/>
    <property type="match status" value="1"/>
</dbReference>
<evidence type="ECO:0000256" key="7">
    <source>
        <dbReference type="ARBA" id="ARBA00023461"/>
    </source>
</evidence>
<evidence type="ECO:0000256" key="8">
    <source>
        <dbReference type="ARBA" id="ARBA00023485"/>
    </source>
</evidence>
<gene>
    <name evidence="10" type="ORF">MAR_009179</name>
</gene>
<evidence type="ECO:0000256" key="9">
    <source>
        <dbReference type="SAM" id="MobiDB-lite"/>
    </source>
</evidence>
<evidence type="ECO:0000256" key="6">
    <source>
        <dbReference type="ARBA" id="ARBA00023180"/>
    </source>
</evidence>
<keyword evidence="2" id="KW-0812">Transmembrane</keyword>
<dbReference type="InterPro" id="IPR019352">
    <property type="entry name" value="SPRING1"/>
</dbReference>
<name>A0ABY7E640_MYAAR</name>
<comment type="similarity">
    <text evidence="7">Belongs to the SPRING family.</text>
</comment>
<organism evidence="10 11">
    <name type="scientific">Mya arenaria</name>
    <name type="common">Soft-shell clam</name>
    <dbReference type="NCBI Taxonomy" id="6604"/>
    <lineage>
        <taxon>Eukaryota</taxon>
        <taxon>Metazoa</taxon>
        <taxon>Spiralia</taxon>
        <taxon>Lophotrochozoa</taxon>
        <taxon>Mollusca</taxon>
        <taxon>Bivalvia</taxon>
        <taxon>Autobranchia</taxon>
        <taxon>Heteroconchia</taxon>
        <taxon>Euheterodonta</taxon>
        <taxon>Imparidentia</taxon>
        <taxon>Neoheterodontei</taxon>
        <taxon>Myida</taxon>
        <taxon>Myoidea</taxon>
        <taxon>Myidae</taxon>
        <taxon>Mya</taxon>
    </lineage>
</organism>
<protein>
    <recommendedName>
        <fullName evidence="8">SREBP regulating gene protein</fullName>
    </recommendedName>
</protein>
<dbReference type="Proteomes" id="UP001164746">
    <property type="component" value="Chromosome 4"/>
</dbReference>